<comment type="caution">
    <text evidence="1">The sequence shown here is derived from an EMBL/GenBank/DDBJ whole genome shotgun (WGS) entry which is preliminary data.</text>
</comment>
<sequence>MHHSLALNLIQVFSVLSILFIIYPNSFLVTASPTLNKRTIQANTVKARADISDVPSVQDIEAELQNHGRVGNDVSLFYTSLSGQSAIGTIKAWYQCNMQPISRKAGVAFDEILPPDYEMRIGRQLQSFSLIDKFQKRISQAFAAQSAGQVFVFYPDGKGDPIDICSTSGQGLNPPGGFSTWCGQEFPALMGNNKVDVIYQVDPKSDTKSGNIIWTRGDGEKLPIRQEQVN</sequence>
<reference evidence="1 2" key="1">
    <citation type="journal article" date="2022" name="New Phytol.">
        <title>Ecological generalism drives hyperdiversity of secondary metabolite gene clusters in xylarialean endophytes.</title>
        <authorList>
            <person name="Franco M.E.E."/>
            <person name="Wisecaver J.H."/>
            <person name="Arnold A.E."/>
            <person name="Ju Y.M."/>
            <person name="Slot J.C."/>
            <person name="Ahrendt S."/>
            <person name="Moore L.P."/>
            <person name="Eastman K.E."/>
            <person name="Scott K."/>
            <person name="Konkel Z."/>
            <person name="Mondo S.J."/>
            <person name="Kuo A."/>
            <person name="Hayes R.D."/>
            <person name="Haridas S."/>
            <person name="Andreopoulos B."/>
            <person name="Riley R."/>
            <person name="LaButti K."/>
            <person name="Pangilinan J."/>
            <person name="Lipzen A."/>
            <person name="Amirebrahimi M."/>
            <person name="Yan J."/>
            <person name="Adam C."/>
            <person name="Keymanesh K."/>
            <person name="Ng V."/>
            <person name="Louie K."/>
            <person name="Northen T."/>
            <person name="Drula E."/>
            <person name="Henrissat B."/>
            <person name="Hsieh H.M."/>
            <person name="Youens-Clark K."/>
            <person name="Lutzoni F."/>
            <person name="Miadlikowska J."/>
            <person name="Eastwood D.C."/>
            <person name="Hamelin R.C."/>
            <person name="Grigoriev I.V."/>
            <person name="U'Ren J.M."/>
        </authorList>
    </citation>
    <scope>NUCLEOTIDE SEQUENCE [LARGE SCALE GENOMIC DNA]</scope>
    <source>
        <strain evidence="1 2">CBS 119005</strain>
    </source>
</reference>
<organism evidence="1 2">
    <name type="scientific">Hypoxylon rubiginosum</name>
    <dbReference type="NCBI Taxonomy" id="110542"/>
    <lineage>
        <taxon>Eukaryota</taxon>
        <taxon>Fungi</taxon>
        <taxon>Dikarya</taxon>
        <taxon>Ascomycota</taxon>
        <taxon>Pezizomycotina</taxon>
        <taxon>Sordariomycetes</taxon>
        <taxon>Xylariomycetidae</taxon>
        <taxon>Xylariales</taxon>
        <taxon>Hypoxylaceae</taxon>
        <taxon>Hypoxylon</taxon>
    </lineage>
</organism>
<protein>
    <submittedName>
        <fullName evidence="1">Uncharacterized protein</fullName>
    </submittedName>
</protein>
<proteinExistence type="predicted"/>
<keyword evidence="2" id="KW-1185">Reference proteome</keyword>
<name>A0ACB9YYZ0_9PEZI</name>
<dbReference type="Proteomes" id="UP001497700">
    <property type="component" value="Unassembled WGS sequence"/>
</dbReference>
<evidence type="ECO:0000313" key="1">
    <source>
        <dbReference type="EMBL" id="KAI4864227.1"/>
    </source>
</evidence>
<gene>
    <name evidence="1" type="ORF">F4820DRAFT_339235</name>
</gene>
<evidence type="ECO:0000313" key="2">
    <source>
        <dbReference type="Proteomes" id="UP001497700"/>
    </source>
</evidence>
<accession>A0ACB9YYZ0</accession>
<dbReference type="EMBL" id="MU393489">
    <property type="protein sequence ID" value="KAI4864227.1"/>
    <property type="molecule type" value="Genomic_DNA"/>
</dbReference>